<accession>A0A845HY57</accession>
<evidence type="ECO:0000313" key="2">
    <source>
        <dbReference type="Proteomes" id="UP000444316"/>
    </source>
</evidence>
<keyword evidence="2" id="KW-1185">Reference proteome</keyword>
<dbReference type="Proteomes" id="UP000444316">
    <property type="component" value="Unassembled WGS sequence"/>
</dbReference>
<reference evidence="1" key="1">
    <citation type="submission" date="2019-12" db="EMBL/GenBank/DDBJ databases">
        <title>Novel species isolated from a subtropical stream in China.</title>
        <authorList>
            <person name="Lu H."/>
        </authorList>
    </citation>
    <scope>NUCLEOTIDE SEQUENCE [LARGE SCALE GENOMIC DNA]</scope>
    <source>
        <strain evidence="1">FT93W</strain>
    </source>
</reference>
<comment type="caution">
    <text evidence="1">The sequence shown here is derived from an EMBL/GenBank/DDBJ whole genome shotgun (WGS) entry which is preliminary data.</text>
</comment>
<sequence length="107" mass="11656">MTKKTKHNISKQSFYGAEAVLIIFAAEASGNIKTGATEEQKQMSKTAVEEFLHAAYVGGYTQGEILETLLWRGNPDERLGAMVKDACDAVGVPALREIFGRAGLPRR</sequence>
<organism evidence="1 2">
    <name type="scientific">Duganella fentianensis</name>
    <dbReference type="NCBI Taxonomy" id="2692177"/>
    <lineage>
        <taxon>Bacteria</taxon>
        <taxon>Pseudomonadati</taxon>
        <taxon>Pseudomonadota</taxon>
        <taxon>Betaproteobacteria</taxon>
        <taxon>Burkholderiales</taxon>
        <taxon>Oxalobacteraceae</taxon>
        <taxon>Telluria group</taxon>
        <taxon>Duganella</taxon>
    </lineage>
</organism>
<dbReference type="AlphaFoldDB" id="A0A845HY57"/>
<evidence type="ECO:0000313" key="1">
    <source>
        <dbReference type="EMBL" id="MYN45929.1"/>
    </source>
</evidence>
<proteinExistence type="predicted"/>
<gene>
    <name evidence="1" type="ORF">GTP23_12810</name>
</gene>
<name>A0A845HY57_9BURK</name>
<dbReference type="EMBL" id="WWCL01000002">
    <property type="protein sequence ID" value="MYN45929.1"/>
    <property type="molecule type" value="Genomic_DNA"/>
</dbReference>
<protein>
    <submittedName>
        <fullName evidence="1">Uncharacterized protein</fullName>
    </submittedName>
</protein>
<dbReference type="RefSeq" id="WP_161035466.1">
    <property type="nucleotide sequence ID" value="NZ_WWCL01000002.1"/>
</dbReference>